<evidence type="ECO:0000313" key="1">
    <source>
        <dbReference type="EMBL" id="KAK3721228.1"/>
    </source>
</evidence>
<keyword evidence="2" id="KW-1185">Reference proteome</keyword>
<dbReference type="Proteomes" id="UP001283361">
    <property type="component" value="Unassembled WGS sequence"/>
</dbReference>
<reference evidence="1" key="1">
    <citation type="journal article" date="2023" name="G3 (Bethesda)">
        <title>A reference genome for the long-term kleptoplast-retaining sea slug Elysia crispata morphotype clarki.</title>
        <authorList>
            <person name="Eastman K.E."/>
            <person name="Pendleton A.L."/>
            <person name="Shaikh M.A."/>
            <person name="Suttiyut T."/>
            <person name="Ogas R."/>
            <person name="Tomko P."/>
            <person name="Gavelis G."/>
            <person name="Widhalm J.R."/>
            <person name="Wisecaver J.H."/>
        </authorList>
    </citation>
    <scope>NUCLEOTIDE SEQUENCE</scope>
    <source>
        <strain evidence="1">ECLA1</strain>
    </source>
</reference>
<organism evidence="1 2">
    <name type="scientific">Elysia crispata</name>
    <name type="common">lettuce slug</name>
    <dbReference type="NCBI Taxonomy" id="231223"/>
    <lineage>
        <taxon>Eukaryota</taxon>
        <taxon>Metazoa</taxon>
        <taxon>Spiralia</taxon>
        <taxon>Lophotrochozoa</taxon>
        <taxon>Mollusca</taxon>
        <taxon>Gastropoda</taxon>
        <taxon>Heterobranchia</taxon>
        <taxon>Euthyneura</taxon>
        <taxon>Panpulmonata</taxon>
        <taxon>Sacoglossa</taxon>
        <taxon>Placobranchoidea</taxon>
        <taxon>Plakobranchidae</taxon>
        <taxon>Elysia</taxon>
    </lineage>
</organism>
<comment type="caution">
    <text evidence="1">The sequence shown here is derived from an EMBL/GenBank/DDBJ whole genome shotgun (WGS) entry which is preliminary data.</text>
</comment>
<protein>
    <submittedName>
        <fullName evidence="1">Uncharacterized protein</fullName>
    </submittedName>
</protein>
<gene>
    <name evidence="1" type="ORF">RRG08_044236</name>
</gene>
<dbReference type="EMBL" id="JAWDGP010007400">
    <property type="protein sequence ID" value="KAK3721228.1"/>
    <property type="molecule type" value="Genomic_DNA"/>
</dbReference>
<proteinExistence type="predicted"/>
<sequence>MYNYAEESTKSGEECREKERSRTFSYQLQCCPLHDKRKGMGPSGPVGGILTTRCIKVDSDYNSYCDIVEAEWLRPHLC</sequence>
<evidence type="ECO:0000313" key="2">
    <source>
        <dbReference type="Proteomes" id="UP001283361"/>
    </source>
</evidence>
<dbReference type="AlphaFoldDB" id="A0AAE1CNT3"/>
<name>A0AAE1CNT3_9GAST</name>
<accession>A0AAE1CNT3</accession>